<sequence length="57" mass="7334">MKKRLDKSFKEFYTRDRMKNKKIKINPQQCRRLKLALAERMKVRRRKEDERRENYFK</sequence>
<comment type="caution">
    <text evidence="1">The sequence shown here is derived from an EMBL/GenBank/DDBJ whole genome shotgun (WGS) entry which is preliminary data.</text>
</comment>
<dbReference type="EMBL" id="BART01028834">
    <property type="protein sequence ID" value="GAG93861.1"/>
    <property type="molecule type" value="Genomic_DNA"/>
</dbReference>
<proteinExistence type="predicted"/>
<organism evidence="1">
    <name type="scientific">marine sediment metagenome</name>
    <dbReference type="NCBI Taxonomy" id="412755"/>
    <lineage>
        <taxon>unclassified sequences</taxon>
        <taxon>metagenomes</taxon>
        <taxon>ecological metagenomes</taxon>
    </lineage>
</organism>
<evidence type="ECO:0000313" key="1">
    <source>
        <dbReference type="EMBL" id="GAG93861.1"/>
    </source>
</evidence>
<protein>
    <submittedName>
        <fullName evidence="1">Uncharacterized protein</fullName>
    </submittedName>
</protein>
<accession>X1DBP5</accession>
<name>X1DBP5_9ZZZZ</name>
<dbReference type="AlphaFoldDB" id="X1DBP5"/>
<gene>
    <name evidence="1" type="ORF">S01H4_50741</name>
</gene>
<reference evidence="1" key="1">
    <citation type="journal article" date="2014" name="Front. Microbiol.">
        <title>High frequency of phylogenetically diverse reductive dehalogenase-homologous genes in deep subseafloor sedimentary metagenomes.</title>
        <authorList>
            <person name="Kawai M."/>
            <person name="Futagami T."/>
            <person name="Toyoda A."/>
            <person name="Takaki Y."/>
            <person name="Nishi S."/>
            <person name="Hori S."/>
            <person name="Arai W."/>
            <person name="Tsubouchi T."/>
            <person name="Morono Y."/>
            <person name="Uchiyama I."/>
            <person name="Ito T."/>
            <person name="Fujiyama A."/>
            <person name="Inagaki F."/>
            <person name="Takami H."/>
        </authorList>
    </citation>
    <scope>NUCLEOTIDE SEQUENCE</scope>
    <source>
        <strain evidence="1">Expedition CK06-06</strain>
    </source>
</reference>